<comment type="caution">
    <text evidence="3">The sequence shown here is derived from an EMBL/GenBank/DDBJ whole genome shotgun (WGS) entry which is preliminary data.</text>
</comment>
<evidence type="ECO:0000256" key="2">
    <source>
        <dbReference type="SAM" id="Phobius"/>
    </source>
</evidence>
<evidence type="ECO:0000256" key="1">
    <source>
        <dbReference type="SAM" id="MobiDB-lite"/>
    </source>
</evidence>
<proteinExistence type="predicted"/>
<keyword evidence="2" id="KW-0812">Transmembrane</keyword>
<evidence type="ECO:0000313" key="4">
    <source>
        <dbReference type="Proteomes" id="UP001221898"/>
    </source>
</evidence>
<keyword evidence="2" id="KW-1133">Transmembrane helix</keyword>
<evidence type="ECO:0000313" key="3">
    <source>
        <dbReference type="EMBL" id="KAJ8396927.1"/>
    </source>
</evidence>
<protein>
    <submittedName>
        <fullName evidence="3">Uncharacterized protein</fullName>
    </submittedName>
</protein>
<accession>A0AAD7WH95</accession>
<sequence length="98" mass="10232">MSKQASTGHCEDSALAYSAPQRSLPPSPPPARAGVSWQPAMGIQGMELFAIGVVIILFMAVLKQFGILEPMSFDGECREAPVAPVGVDSSDSRPTDAG</sequence>
<gene>
    <name evidence="3" type="ORF">AAFF_G00012500</name>
</gene>
<keyword evidence="4" id="KW-1185">Reference proteome</keyword>
<feature type="region of interest" description="Disordered" evidence="1">
    <location>
        <begin position="1"/>
        <end position="34"/>
    </location>
</feature>
<keyword evidence="2" id="KW-0472">Membrane</keyword>
<organism evidence="3 4">
    <name type="scientific">Aldrovandia affinis</name>
    <dbReference type="NCBI Taxonomy" id="143900"/>
    <lineage>
        <taxon>Eukaryota</taxon>
        <taxon>Metazoa</taxon>
        <taxon>Chordata</taxon>
        <taxon>Craniata</taxon>
        <taxon>Vertebrata</taxon>
        <taxon>Euteleostomi</taxon>
        <taxon>Actinopterygii</taxon>
        <taxon>Neopterygii</taxon>
        <taxon>Teleostei</taxon>
        <taxon>Notacanthiformes</taxon>
        <taxon>Halosauridae</taxon>
        <taxon>Aldrovandia</taxon>
    </lineage>
</organism>
<reference evidence="3" key="1">
    <citation type="journal article" date="2023" name="Science">
        <title>Genome structures resolve the early diversification of teleost fishes.</title>
        <authorList>
            <person name="Parey E."/>
            <person name="Louis A."/>
            <person name="Montfort J."/>
            <person name="Bouchez O."/>
            <person name="Roques C."/>
            <person name="Iampietro C."/>
            <person name="Lluch J."/>
            <person name="Castinel A."/>
            <person name="Donnadieu C."/>
            <person name="Desvignes T."/>
            <person name="Floi Bucao C."/>
            <person name="Jouanno E."/>
            <person name="Wen M."/>
            <person name="Mejri S."/>
            <person name="Dirks R."/>
            <person name="Jansen H."/>
            <person name="Henkel C."/>
            <person name="Chen W.J."/>
            <person name="Zahm M."/>
            <person name="Cabau C."/>
            <person name="Klopp C."/>
            <person name="Thompson A.W."/>
            <person name="Robinson-Rechavi M."/>
            <person name="Braasch I."/>
            <person name="Lecointre G."/>
            <person name="Bobe J."/>
            <person name="Postlethwait J.H."/>
            <person name="Berthelot C."/>
            <person name="Roest Crollius H."/>
            <person name="Guiguen Y."/>
        </authorList>
    </citation>
    <scope>NUCLEOTIDE SEQUENCE</scope>
    <source>
        <strain evidence="3">NC1722</strain>
    </source>
</reference>
<feature type="transmembrane region" description="Helical" evidence="2">
    <location>
        <begin position="41"/>
        <end position="62"/>
    </location>
</feature>
<dbReference type="Proteomes" id="UP001221898">
    <property type="component" value="Unassembled WGS sequence"/>
</dbReference>
<name>A0AAD7WH95_9TELE</name>
<dbReference type="EMBL" id="JAINUG010000102">
    <property type="protein sequence ID" value="KAJ8396927.1"/>
    <property type="molecule type" value="Genomic_DNA"/>
</dbReference>
<dbReference type="AlphaFoldDB" id="A0AAD7WH95"/>